<keyword evidence="2" id="KW-1185">Reference proteome</keyword>
<sequence>MTPDERALTADLARPPFQSQIDRRWGGAKIAWPYLYLWIRARHTPSEIEHYWMRIDCSGYPQKAPTGTFWDMEHDVQLDNARRPWGVGEVAHIFRTDWPGPDRGSQGSALYSPVDRVAIETHGDWPTTHAATLWKPTREIVYYLDEVARHLDSPEYTGPRGTQP</sequence>
<proteinExistence type="predicted"/>
<dbReference type="Proteomes" id="UP000287394">
    <property type="component" value="Chromosome"/>
</dbReference>
<dbReference type="InterPro" id="IPR056082">
    <property type="entry name" value="BilB-like"/>
</dbReference>
<accession>A0A402CWD8</accession>
<reference evidence="1 2" key="1">
    <citation type="journal article" date="2019" name="Int. J. Syst. Evol. Microbiol.">
        <title>Capsulimonas corticalis gen. nov., sp. nov., an aerobic capsulated bacterium, of a novel bacterial order, Capsulimonadales ord. nov., of the class Armatimonadia of the phylum Armatimonadetes.</title>
        <authorList>
            <person name="Li J."/>
            <person name="Kudo C."/>
            <person name="Tonouchi A."/>
        </authorList>
    </citation>
    <scope>NUCLEOTIDE SEQUENCE [LARGE SCALE GENOMIC DNA]</scope>
    <source>
        <strain evidence="1 2">AX-7</strain>
    </source>
</reference>
<dbReference type="RefSeq" id="WP_125206004.1">
    <property type="nucleotide sequence ID" value="NZ_AP025739.1"/>
</dbReference>
<dbReference type="Pfam" id="PF24702">
    <property type="entry name" value="DUF7665"/>
    <property type="match status" value="1"/>
</dbReference>
<organism evidence="1 2">
    <name type="scientific">Capsulimonas corticalis</name>
    <dbReference type="NCBI Taxonomy" id="2219043"/>
    <lineage>
        <taxon>Bacteria</taxon>
        <taxon>Bacillati</taxon>
        <taxon>Armatimonadota</taxon>
        <taxon>Armatimonadia</taxon>
        <taxon>Capsulimonadales</taxon>
        <taxon>Capsulimonadaceae</taxon>
        <taxon>Capsulimonas</taxon>
    </lineage>
</organism>
<protein>
    <submittedName>
        <fullName evidence="1">Uncharacterized protein</fullName>
    </submittedName>
</protein>
<dbReference type="AlphaFoldDB" id="A0A402CWD8"/>
<dbReference type="KEGG" id="ccot:CCAX7_61720"/>
<name>A0A402CWD8_9BACT</name>
<gene>
    <name evidence="1" type="ORF">CCAX7_61720</name>
</gene>
<dbReference type="OrthoDB" id="3362599at2"/>
<evidence type="ECO:0000313" key="1">
    <source>
        <dbReference type="EMBL" id="BDI34121.1"/>
    </source>
</evidence>
<dbReference type="EMBL" id="AP025739">
    <property type="protein sequence ID" value="BDI34121.1"/>
    <property type="molecule type" value="Genomic_DNA"/>
</dbReference>
<evidence type="ECO:0000313" key="2">
    <source>
        <dbReference type="Proteomes" id="UP000287394"/>
    </source>
</evidence>